<dbReference type="InterPro" id="IPR001557">
    <property type="entry name" value="L-lactate/malate_DH"/>
</dbReference>
<dbReference type="AlphaFoldDB" id="A0A9X9A0W4"/>
<dbReference type="Gene3D" id="3.40.50.720">
    <property type="entry name" value="NAD(P)-binding Rossmann-like Domain"/>
    <property type="match status" value="1"/>
</dbReference>
<comment type="caution">
    <text evidence="4">The sequence shown here is derived from an EMBL/GenBank/DDBJ whole genome shotgun (WGS) entry which is preliminary data.</text>
</comment>
<sequence>MKKGINRVVLVGTGAVGCSYAYCMINQAVAEEFVLVDVNEAKAEGEAMDLSHAVPFAPAPTRVWKGSYEDC</sequence>
<dbReference type="InterPro" id="IPR001236">
    <property type="entry name" value="Lactate/malate_DH_N"/>
</dbReference>
<evidence type="ECO:0000313" key="4">
    <source>
        <dbReference type="EMBL" id="TKI84472.1"/>
    </source>
</evidence>
<dbReference type="PRINTS" id="PR00086">
    <property type="entry name" value="LLDHDRGNASE"/>
</dbReference>
<protein>
    <submittedName>
        <fullName evidence="4">L-lactate dehydrogenase</fullName>
    </submittedName>
</protein>
<reference evidence="4 5" key="1">
    <citation type="journal article" date="2019" name="Environ. Microbiol.">
        <title>An active ?-lactamase is a part of an orchestrated cell wall stress resistance network of Bacillus subtilis and related rhizosphere species.</title>
        <authorList>
            <person name="Bucher T."/>
            <person name="Keren-Paz A."/>
            <person name="Hausser J."/>
            <person name="Olender T."/>
            <person name="Cytryn E."/>
            <person name="Kolodkin-Gal I."/>
        </authorList>
    </citation>
    <scope>NUCLEOTIDE SEQUENCE [LARGE SCALE GENOMIC DNA]</scope>
    <source>
        <strain evidence="4 5">I32</strain>
    </source>
</reference>
<dbReference type="PANTHER" id="PTHR43128:SF16">
    <property type="entry name" value="L-LACTATE DEHYDROGENASE"/>
    <property type="match status" value="1"/>
</dbReference>
<dbReference type="PANTHER" id="PTHR43128">
    <property type="entry name" value="L-2-HYDROXYCARBOXYLATE DEHYDROGENASE (NAD(P)(+))"/>
    <property type="match status" value="1"/>
</dbReference>
<feature type="non-terminal residue" evidence="4">
    <location>
        <position position="71"/>
    </location>
</feature>
<gene>
    <name evidence="4" type="ORF">FC695_40470</name>
</gene>
<feature type="domain" description="Lactate/malate dehydrogenase N-terminal" evidence="3">
    <location>
        <begin position="7"/>
        <end position="71"/>
    </location>
</feature>
<evidence type="ECO:0000313" key="5">
    <source>
        <dbReference type="Proteomes" id="UP000308444"/>
    </source>
</evidence>
<dbReference type="GO" id="GO:0006089">
    <property type="term" value="P:lactate metabolic process"/>
    <property type="evidence" value="ECO:0007669"/>
    <property type="project" value="TreeGrafter"/>
</dbReference>
<dbReference type="Pfam" id="PF00056">
    <property type="entry name" value="Ldh_1_N"/>
    <property type="match status" value="1"/>
</dbReference>
<proteinExistence type="predicted"/>
<keyword evidence="2" id="KW-0520">NAD</keyword>
<evidence type="ECO:0000256" key="1">
    <source>
        <dbReference type="ARBA" id="ARBA00023002"/>
    </source>
</evidence>
<dbReference type="InterPro" id="IPR036291">
    <property type="entry name" value="NAD(P)-bd_dom_sf"/>
</dbReference>
<organism evidence="4 5">
    <name type="scientific">Bacillus cereus</name>
    <dbReference type="NCBI Taxonomy" id="1396"/>
    <lineage>
        <taxon>Bacteria</taxon>
        <taxon>Bacillati</taxon>
        <taxon>Bacillota</taxon>
        <taxon>Bacilli</taxon>
        <taxon>Bacillales</taxon>
        <taxon>Bacillaceae</taxon>
        <taxon>Bacillus</taxon>
        <taxon>Bacillus cereus group</taxon>
    </lineage>
</organism>
<name>A0A9X9A0W4_BACCE</name>
<dbReference type="EMBL" id="SZOH01004566">
    <property type="protein sequence ID" value="TKI84472.1"/>
    <property type="molecule type" value="Genomic_DNA"/>
</dbReference>
<dbReference type="PROSITE" id="PS51257">
    <property type="entry name" value="PROKAR_LIPOPROTEIN"/>
    <property type="match status" value="1"/>
</dbReference>
<keyword evidence="1" id="KW-0560">Oxidoreductase</keyword>
<dbReference type="GO" id="GO:0004459">
    <property type="term" value="F:L-lactate dehydrogenase (NAD+) activity"/>
    <property type="evidence" value="ECO:0007669"/>
    <property type="project" value="TreeGrafter"/>
</dbReference>
<evidence type="ECO:0000256" key="2">
    <source>
        <dbReference type="ARBA" id="ARBA00023027"/>
    </source>
</evidence>
<dbReference type="Proteomes" id="UP000308444">
    <property type="component" value="Unassembled WGS sequence"/>
</dbReference>
<accession>A0A9X9A0W4</accession>
<dbReference type="SUPFAM" id="SSF51735">
    <property type="entry name" value="NAD(P)-binding Rossmann-fold domains"/>
    <property type="match status" value="1"/>
</dbReference>
<evidence type="ECO:0000259" key="3">
    <source>
        <dbReference type="Pfam" id="PF00056"/>
    </source>
</evidence>